<dbReference type="GO" id="GO:0006835">
    <property type="term" value="P:dicarboxylic acid transport"/>
    <property type="evidence" value="ECO:0007669"/>
    <property type="project" value="TreeGrafter"/>
</dbReference>
<organism evidence="9 10">
    <name type="scientific">Halomonas hydrothermalis</name>
    <dbReference type="NCBI Taxonomy" id="115561"/>
    <lineage>
        <taxon>Bacteria</taxon>
        <taxon>Pseudomonadati</taxon>
        <taxon>Pseudomonadota</taxon>
        <taxon>Gammaproteobacteria</taxon>
        <taxon>Oceanospirillales</taxon>
        <taxon>Halomonadaceae</taxon>
        <taxon>Halomonas</taxon>
    </lineage>
</organism>
<keyword evidence="5" id="KW-0769">Symport</keyword>
<feature type="transmembrane region" description="Helical" evidence="8">
    <location>
        <begin position="98"/>
        <end position="118"/>
    </location>
</feature>
<evidence type="ECO:0000313" key="10">
    <source>
        <dbReference type="Proteomes" id="UP000502259"/>
    </source>
</evidence>
<dbReference type="SUPFAM" id="SSF118215">
    <property type="entry name" value="Proton glutamate symport protein"/>
    <property type="match status" value="1"/>
</dbReference>
<evidence type="ECO:0000256" key="2">
    <source>
        <dbReference type="ARBA" id="ARBA00022448"/>
    </source>
</evidence>
<dbReference type="InterPro" id="IPR018107">
    <property type="entry name" value="Na-dicarboxylate_symporter_CS"/>
</dbReference>
<dbReference type="InterPro" id="IPR001991">
    <property type="entry name" value="Na-dicarboxylate_symporter"/>
</dbReference>
<dbReference type="GO" id="GO:0015293">
    <property type="term" value="F:symporter activity"/>
    <property type="evidence" value="ECO:0007669"/>
    <property type="project" value="UniProtKB-KW"/>
</dbReference>
<dbReference type="PRINTS" id="PR00173">
    <property type="entry name" value="EDTRNSPORT"/>
</dbReference>
<feature type="transmembrane region" description="Helical" evidence="8">
    <location>
        <begin position="165"/>
        <end position="186"/>
    </location>
</feature>
<feature type="transmembrane region" description="Helical" evidence="8">
    <location>
        <begin position="63"/>
        <end position="86"/>
    </location>
</feature>
<gene>
    <name evidence="9" type="ORF">HHSLTHF2_11120</name>
</gene>
<dbReference type="PANTHER" id="PTHR42865:SF7">
    <property type="entry name" value="PROTON_GLUTAMATE-ASPARTATE SYMPORTER"/>
    <property type="match status" value="1"/>
</dbReference>
<evidence type="ECO:0000256" key="6">
    <source>
        <dbReference type="ARBA" id="ARBA00022989"/>
    </source>
</evidence>
<dbReference type="Proteomes" id="UP000502259">
    <property type="component" value="Chromosome"/>
</dbReference>
<evidence type="ECO:0000256" key="1">
    <source>
        <dbReference type="ARBA" id="ARBA00004651"/>
    </source>
</evidence>
<comment type="subcellular location">
    <subcellularLocation>
        <location evidence="1">Cell membrane</location>
        <topology evidence="1">Multi-pass membrane protein</topology>
    </subcellularLocation>
</comment>
<evidence type="ECO:0000256" key="7">
    <source>
        <dbReference type="ARBA" id="ARBA00023136"/>
    </source>
</evidence>
<reference evidence="9 10" key="1">
    <citation type="submission" date="2020-03" db="EMBL/GenBank/DDBJ databases">
        <title>Complete Genome Sequence of Halomonas hydrothermalis Strain Slthf2, Halophilic Bacterium Isolated from Deep-Sea Hydrothermal-Vent Environments.</title>
        <authorList>
            <person name="Takeyama N."/>
            <person name="Huang M."/>
            <person name="Sato K."/>
            <person name="Galipon J."/>
            <person name="Arakawa K."/>
        </authorList>
    </citation>
    <scope>NUCLEOTIDE SEQUENCE [LARGE SCALE GENOMIC DNA]</scope>
    <source>
        <strain evidence="9 10">Slthf2</strain>
    </source>
</reference>
<evidence type="ECO:0000256" key="8">
    <source>
        <dbReference type="SAM" id="Phobius"/>
    </source>
</evidence>
<evidence type="ECO:0000256" key="3">
    <source>
        <dbReference type="ARBA" id="ARBA00022475"/>
    </source>
</evidence>
<evidence type="ECO:0000313" key="9">
    <source>
        <dbReference type="EMBL" id="BCB07222.1"/>
    </source>
</evidence>
<dbReference type="PANTHER" id="PTHR42865">
    <property type="entry name" value="PROTON/GLUTAMATE-ASPARTATE SYMPORTER"/>
    <property type="match status" value="1"/>
</dbReference>
<feature type="transmembrane region" description="Helical" evidence="8">
    <location>
        <begin position="369"/>
        <end position="391"/>
    </location>
</feature>
<dbReference type="AlphaFoldDB" id="A0A6F8U188"/>
<dbReference type="Pfam" id="PF00375">
    <property type="entry name" value="SDF"/>
    <property type="match status" value="1"/>
</dbReference>
<dbReference type="PROSITE" id="PS00714">
    <property type="entry name" value="NA_DICARBOXYL_SYMP_2"/>
    <property type="match status" value="1"/>
</dbReference>
<dbReference type="InterPro" id="IPR036458">
    <property type="entry name" value="Na:dicarbo_symporter_sf"/>
</dbReference>
<dbReference type="FunFam" id="1.10.3860.10:FF:000001">
    <property type="entry name" value="C4-dicarboxylate transport protein"/>
    <property type="match status" value="1"/>
</dbReference>
<name>A0A6F8U188_9GAMM</name>
<sequence>MTKHSSHPPIRRGPFALWRGMTLWKKIFIALTLGLVLGVVLNQTGNADIAASIKPIGDLFIRAIKMLIVPLIFVSLVAGIASLKDLATMGRLGAKTFALYLALTAVAISIGLALSIIFKPGVGVDIGAATASNVNADVSEAPTITDTVLGLVPTNPIEAFATGNVLQIIVFAVLFGIAIVLAGDVAKPVKNFFDSAAEVMYRLTSIIISFAPYGVFALMTWVAGTYGLDMLAPLAKVIGMVYLGCAIHALVVYGGLIKFVARLNPVRFFQGSIEPMMVAFTNTSSSGTLPVTMMAAERNLGVSRRVSSFVLPLGATINMDGTALYQGVCAVFIAQAYGVDLSTSQYLTIVLTATLASIGTAGVPGAGLIMLSLVLTSVGLPLEGVAIIAGIDRILDMSRTSMNVVGDCAVTCLVARSEGELDQAAYDTPHVLKSEAIIDHGGSGEQPDTTLT</sequence>
<dbReference type="EMBL" id="AP022843">
    <property type="protein sequence ID" value="BCB07222.1"/>
    <property type="molecule type" value="Genomic_DNA"/>
</dbReference>
<accession>A0A6F8U188</accession>
<keyword evidence="4 8" id="KW-0812">Transmembrane</keyword>
<proteinExistence type="predicted"/>
<feature type="transmembrane region" description="Helical" evidence="8">
    <location>
        <begin position="240"/>
        <end position="261"/>
    </location>
</feature>
<feature type="transmembrane region" description="Helical" evidence="8">
    <location>
        <begin position="346"/>
        <end position="363"/>
    </location>
</feature>
<keyword evidence="7 8" id="KW-0472">Membrane</keyword>
<feature type="transmembrane region" description="Helical" evidence="8">
    <location>
        <begin position="206"/>
        <end position="228"/>
    </location>
</feature>
<keyword evidence="2" id="KW-0813">Transport</keyword>
<protein>
    <submittedName>
        <fullName evidence="9">Dicarboxylate:amino acid:cation symporter DAACS family protein</fullName>
    </submittedName>
</protein>
<dbReference type="GO" id="GO:0005886">
    <property type="term" value="C:plasma membrane"/>
    <property type="evidence" value="ECO:0007669"/>
    <property type="project" value="UniProtKB-SubCell"/>
</dbReference>
<keyword evidence="6 8" id="KW-1133">Transmembrane helix</keyword>
<keyword evidence="10" id="KW-1185">Reference proteome</keyword>
<evidence type="ECO:0000256" key="4">
    <source>
        <dbReference type="ARBA" id="ARBA00022692"/>
    </source>
</evidence>
<keyword evidence="3" id="KW-1003">Cell membrane</keyword>
<dbReference type="PROSITE" id="PS00713">
    <property type="entry name" value="NA_DICARBOXYL_SYMP_1"/>
    <property type="match status" value="1"/>
</dbReference>
<dbReference type="Gene3D" id="1.10.3860.10">
    <property type="entry name" value="Sodium:dicarboxylate symporter"/>
    <property type="match status" value="1"/>
</dbReference>
<evidence type="ECO:0000256" key="5">
    <source>
        <dbReference type="ARBA" id="ARBA00022847"/>
    </source>
</evidence>